<evidence type="ECO:0000313" key="2">
    <source>
        <dbReference type="Proteomes" id="UP000054815"/>
    </source>
</evidence>
<dbReference type="Proteomes" id="UP000054815">
    <property type="component" value="Unassembled WGS sequence"/>
</dbReference>
<reference evidence="1 2" key="1">
    <citation type="submission" date="2015-01" db="EMBL/GenBank/DDBJ databases">
        <title>Evolution of Trichinella species and genotypes.</title>
        <authorList>
            <person name="Korhonen P.K."/>
            <person name="Edoardo P."/>
            <person name="Giuseppe L.R."/>
            <person name="Gasser R.B."/>
        </authorList>
    </citation>
    <scope>NUCLEOTIDE SEQUENCE [LARGE SCALE GENOMIC DNA]</scope>
    <source>
        <strain evidence="1">ISS141</strain>
    </source>
</reference>
<organism evidence="1 2">
    <name type="scientific">Trichinella pseudospiralis</name>
    <name type="common">Parasitic roundworm</name>
    <dbReference type="NCBI Taxonomy" id="6337"/>
    <lineage>
        <taxon>Eukaryota</taxon>
        <taxon>Metazoa</taxon>
        <taxon>Ecdysozoa</taxon>
        <taxon>Nematoda</taxon>
        <taxon>Enoplea</taxon>
        <taxon>Dorylaimia</taxon>
        <taxon>Trichinellida</taxon>
        <taxon>Trichinellidae</taxon>
        <taxon>Trichinella</taxon>
    </lineage>
</organism>
<dbReference type="AlphaFoldDB" id="A0A0V0XUG5"/>
<gene>
    <name evidence="1" type="ORF">T4E_11830</name>
</gene>
<dbReference type="EMBL" id="JYDU01000132">
    <property type="protein sequence ID" value="KRX91642.1"/>
    <property type="molecule type" value="Genomic_DNA"/>
</dbReference>
<name>A0A0V0XUG5_TRIPS</name>
<evidence type="ECO:0000313" key="1">
    <source>
        <dbReference type="EMBL" id="KRX91642.1"/>
    </source>
</evidence>
<comment type="caution">
    <text evidence="1">The sequence shown here is derived from an EMBL/GenBank/DDBJ whole genome shotgun (WGS) entry which is preliminary data.</text>
</comment>
<accession>A0A0V0XUG5</accession>
<proteinExistence type="predicted"/>
<protein>
    <submittedName>
        <fullName evidence="1">Uncharacterized protein</fullName>
    </submittedName>
</protein>
<sequence length="67" mass="7735">MEPHVKDKGDAEHEHKKHCQSGALTFIRVELDNEKLQKGIKNSLRSKTNIIRMFANAVRRYTTTTVL</sequence>